<dbReference type="Proteomes" id="UP001069802">
    <property type="component" value="Unassembled WGS sequence"/>
</dbReference>
<gene>
    <name evidence="1" type="ORF">O4H49_02940</name>
</gene>
<dbReference type="Pfam" id="PF07310">
    <property type="entry name" value="PAS_5"/>
    <property type="match status" value="1"/>
</dbReference>
<accession>A0ABT4LF40</accession>
<proteinExistence type="predicted"/>
<evidence type="ECO:0000313" key="1">
    <source>
        <dbReference type="EMBL" id="MCZ4279719.1"/>
    </source>
</evidence>
<dbReference type="EMBL" id="JAPWGY010000001">
    <property type="protein sequence ID" value="MCZ4279719.1"/>
    <property type="molecule type" value="Genomic_DNA"/>
</dbReference>
<dbReference type="InterPro" id="IPR009922">
    <property type="entry name" value="DUF1457"/>
</dbReference>
<dbReference type="RefSeq" id="WP_269421918.1">
    <property type="nucleotide sequence ID" value="NZ_JAPWGY010000001.1"/>
</dbReference>
<comment type="caution">
    <text evidence="1">The sequence shown here is derived from an EMBL/GenBank/DDBJ whole genome shotgun (WGS) entry which is preliminary data.</text>
</comment>
<reference evidence="1" key="1">
    <citation type="submission" date="2022-12" db="EMBL/GenBank/DDBJ databases">
        <title>Bacterial isolates from different developmental stages of Nematostella vectensis.</title>
        <authorList>
            <person name="Fraune S."/>
        </authorList>
    </citation>
    <scope>NUCLEOTIDE SEQUENCE</scope>
    <source>
        <strain evidence="1">G21630-S1</strain>
    </source>
</reference>
<name>A0ABT4LF40_9PROT</name>
<keyword evidence="2" id="KW-1185">Reference proteome</keyword>
<protein>
    <submittedName>
        <fullName evidence="1">PAS domain-containing protein</fullName>
    </submittedName>
</protein>
<evidence type="ECO:0000313" key="2">
    <source>
        <dbReference type="Proteomes" id="UP001069802"/>
    </source>
</evidence>
<organism evidence="1 2">
    <name type="scientific">Kiloniella laminariae</name>
    <dbReference type="NCBI Taxonomy" id="454162"/>
    <lineage>
        <taxon>Bacteria</taxon>
        <taxon>Pseudomonadati</taxon>
        <taxon>Pseudomonadota</taxon>
        <taxon>Alphaproteobacteria</taxon>
        <taxon>Rhodospirillales</taxon>
        <taxon>Kiloniellaceae</taxon>
        <taxon>Kiloniella</taxon>
    </lineage>
</organism>
<sequence>MLEFRHKKTGIFFDYWRELPRQGLLPSRSDFHPEDLPSLLSNFMIYELVSRDYIKVRLRGSVLGDRLGYHGIGDNYLDLVEKSRRSKASESLWAMATQPCGMYVIIEQELKSGLMVQMESLGLPFANSQGETPLIIFQKNEIDSDQAREAEIASREAAAAEDVLEKIGSEMSRGKEPEAGIPSPGDGDCPRFIRPLERIFIDIGAGISTFRD</sequence>